<feature type="compositionally biased region" description="Basic and acidic residues" evidence="1">
    <location>
        <begin position="172"/>
        <end position="255"/>
    </location>
</feature>
<evidence type="ECO:0000313" key="4">
    <source>
        <dbReference type="Proteomes" id="UP001597326"/>
    </source>
</evidence>
<keyword evidence="4" id="KW-1185">Reference proteome</keyword>
<evidence type="ECO:0000259" key="2">
    <source>
        <dbReference type="Pfam" id="PF19575"/>
    </source>
</evidence>
<feature type="region of interest" description="Disordered" evidence="1">
    <location>
        <begin position="1"/>
        <end position="20"/>
    </location>
</feature>
<name>A0ABW4RSX7_9ACTN</name>
<organism evidence="3 4">
    <name type="scientific">Luteococcus peritonei</name>
    <dbReference type="NCBI Taxonomy" id="88874"/>
    <lineage>
        <taxon>Bacteria</taxon>
        <taxon>Bacillati</taxon>
        <taxon>Actinomycetota</taxon>
        <taxon>Actinomycetes</taxon>
        <taxon>Propionibacteriales</taxon>
        <taxon>Propionibacteriaceae</taxon>
        <taxon>Luteococcus</taxon>
    </lineage>
</organism>
<feature type="region of interest" description="Disordered" evidence="1">
    <location>
        <begin position="66"/>
        <end position="278"/>
    </location>
</feature>
<protein>
    <submittedName>
        <fullName evidence="3">Helix-turn-helix domain-containing protein</fullName>
    </submittedName>
</protein>
<feature type="compositionally biased region" description="Polar residues" evidence="1">
    <location>
        <begin position="1"/>
        <end position="12"/>
    </location>
</feature>
<dbReference type="EMBL" id="JBHUFZ010000010">
    <property type="protein sequence ID" value="MFD1889437.1"/>
    <property type="molecule type" value="Genomic_DNA"/>
</dbReference>
<feature type="compositionally biased region" description="Low complexity" evidence="1">
    <location>
        <begin position="73"/>
        <end position="84"/>
    </location>
</feature>
<dbReference type="RefSeq" id="WP_343872447.1">
    <property type="nucleotide sequence ID" value="NZ_BAAAIX010000008.1"/>
</dbReference>
<reference evidence="4" key="1">
    <citation type="journal article" date="2019" name="Int. J. Syst. Evol. Microbiol.">
        <title>The Global Catalogue of Microorganisms (GCM) 10K type strain sequencing project: providing services to taxonomists for standard genome sequencing and annotation.</title>
        <authorList>
            <consortium name="The Broad Institute Genomics Platform"/>
            <consortium name="The Broad Institute Genome Sequencing Center for Infectious Disease"/>
            <person name="Wu L."/>
            <person name="Ma J."/>
        </authorList>
    </citation>
    <scope>NUCLEOTIDE SEQUENCE [LARGE SCALE GENOMIC DNA]</scope>
    <source>
        <strain evidence="4">CAIM 431</strain>
    </source>
</reference>
<sequence>MATSKPTATSQLAPGARITGEQRRAVAAELAARYAAGEAIRSMADDLGRSYGWVQGLLKEHGVELRGRGGATRGAAGEARARLTNPRRSTSRASIDEAIAPVKRQARAAVDAPTPRRRSGATPPAPVVTDPSAQHAKAVKPEKSVKADTSTRAEKRSKGDQATKAKKPSKAKKADKIEKLGRIEKPAKVEKVTKVDTSAKAEKVAKADKPVKDKLAKADKPVKDKLAKDQDVKDKPVKDQDVKDKPVKDKDAKDKAGKKKSGKGDSQKSKKKSAKKGA</sequence>
<feature type="compositionally biased region" description="Basic and acidic residues" evidence="1">
    <location>
        <begin position="139"/>
        <end position="163"/>
    </location>
</feature>
<dbReference type="Pfam" id="PF19575">
    <property type="entry name" value="HTH_58"/>
    <property type="match status" value="1"/>
</dbReference>
<gene>
    <name evidence="3" type="ORF">ACFSCS_04435</name>
</gene>
<evidence type="ECO:0000256" key="1">
    <source>
        <dbReference type="SAM" id="MobiDB-lite"/>
    </source>
</evidence>
<dbReference type="InterPro" id="IPR045745">
    <property type="entry name" value="HTH_58_Actinobacteria-type"/>
</dbReference>
<feature type="domain" description="Helix-turn-helix" evidence="2">
    <location>
        <begin position="14"/>
        <end position="73"/>
    </location>
</feature>
<feature type="compositionally biased region" description="Basic residues" evidence="1">
    <location>
        <begin position="269"/>
        <end position="278"/>
    </location>
</feature>
<dbReference type="Proteomes" id="UP001597326">
    <property type="component" value="Unassembled WGS sequence"/>
</dbReference>
<comment type="caution">
    <text evidence="3">The sequence shown here is derived from an EMBL/GenBank/DDBJ whole genome shotgun (WGS) entry which is preliminary data.</text>
</comment>
<evidence type="ECO:0000313" key="3">
    <source>
        <dbReference type="EMBL" id="MFD1889437.1"/>
    </source>
</evidence>
<accession>A0ABW4RSX7</accession>
<proteinExistence type="predicted"/>